<comment type="similarity">
    <text evidence="7 9">Belongs to the DEAD box helicase family.</text>
</comment>
<dbReference type="SUPFAM" id="SSF52540">
    <property type="entry name" value="P-loop containing nucleoside triphosphate hydrolases"/>
    <property type="match status" value="1"/>
</dbReference>
<keyword evidence="3 9" id="KW-0378">Hydrolase</keyword>
<keyword evidence="1" id="KW-0963">Cytoplasm</keyword>
<dbReference type="InterPro" id="IPR057325">
    <property type="entry name" value="DeaD_dimer"/>
</dbReference>
<dbReference type="Gene3D" id="3.30.70.330">
    <property type="match status" value="1"/>
</dbReference>
<keyword evidence="6" id="KW-0346">Stress response</keyword>
<dbReference type="PROSITE" id="PS51194">
    <property type="entry name" value="HELICASE_CTER"/>
    <property type="match status" value="1"/>
</dbReference>
<evidence type="ECO:0000256" key="4">
    <source>
        <dbReference type="ARBA" id="ARBA00022806"/>
    </source>
</evidence>
<feature type="region of interest" description="Disordered" evidence="10">
    <location>
        <begin position="534"/>
        <end position="559"/>
    </location>
</feature>
<dbReference type="PROSITE" id="PS51192">
    <property type="entry name" value="HELICASE_ATP_BIND_1"/>
    <property type="match status" value="1"/>
</dbReference>
<accession>A0ABS4GHA7</accession>
<gene>
    <name evidence="14" type="ORF">J2Z76_002951</name>
</gene>
<dbReference type="EC" id="3.6.4.13" evidence="14"/>
<dbReference type="Pfam" id="PF00270">
    <property type="entry name" value="DEAD"/>
    <property type="match status" value="1"/>
</dbReference>
<feature type="short sequence motif" description="Q motif" evidence="8">
    <location>
        <begin position="1"/>
        <end position="29"/>
    </location>
</feature>
<evidence type="ECO:0000256" key="6">
    <source>
        <dbReference type="ARBA" id="ARBA00023016"/>
    </source>
</evidence>
<keyword evidence="5 9" id="KW-0067">ATP-binding</keyword>
<dbReference type="SMART" id="SM00490">
    <property type="entry name" value="HELICc"/>
    <property type="match status" value="1"/>
</dbReference>
<dbReference type="EMBL" id="JAGGKS010000010">
    <property type="protein sequence ID" value="MBP1927078.1"/>
    <property type="molecule type" value="Genomic_DNA"/>
</dbReference>
<proteinExistence type="inferred from homology"/>
<protein>
    <submittedName>
        <fullName evidence="14">ATP-dependent RNA helicase DeaD</fullName>
        <ecNumber evidence="14">3.6.4.13</ecNumber>
    </submittedName>
</protein>
<dbReference type="PROSITE" id="PS00039">
    <property type="entry name" value="DEAD_ATP_HELICASE"/>
    <property type="match status" value="1"/>
</dbReference>
<dbReference type="InterPro" id="IPR044742">
    <property type="entry name" value="DEAD/DEAH_RhlB"/>
</dbReference>
<evidence type="ECO:0000256" key="9">
    <source>
        <dbReference type="RuleBase" id="RU000492"/>
    </source>
</evidence>
<dbReference type="SMART" id="SM00487">
    <property type="entry name" value="DEXDc"/>
    <property type="match status" value="1"/>
</dbReference>
<evidence type="ECO:0000313" key="14">
    <source>
        <dbReference type="EMBL" id="MBP1927078.1"/>
    </source>
</evidence>
<dbReference type="CDD" id="cd18787">
    <property type="entry name" value="SF2_C_DEAD"/>
    <property type="match status" value="1"/>
</dbReference>
<dbReference type="InterPro" id="IPR011545">
    <property type="entry name" value="DEAD/DEAH_box_helicase_dom"/>
</dbReference>
<dbReference type="InterPro" id="IPR014001">
    <property type="entry name" value="Helicase_ATP-bd"/>
</dbReference>
<dbReference type="InterPro" id="IPR001650">
    <property type="entry name" value="Helicase_C-like"/>
</dbReference>
<dbReference type="Pfam" id="PF00271">
    <property type="entry name" value="Helicase_C"/>
    <property type="match status" value="1"/>
</dbReference>
<dbReference type="CDD" id="cd12252">
    <property type="entry name" value="RRM_DbpA"/>
    <property type="match status" value="1"/>
</dbReference>
<dbReference type="GO" id="GO:0016787">
    <property type="term" value="F:hydrolase activity"/>
    <property type="evidence" value="ECO:0007669"/>
    <property type="project" value="UniProtKB-KW"/>
</dbReference>
<evidence type="ECO:0000259" key="13">
    <source>
        <dbReference type="PROSITE" id="PS51195"/>
    </source>
</evidence>
<dbReference type="InterPro" id="IPR014014">
    <property type="entry name" value="RNA_helicase_DEAD_Q_motif"/>
</dbReference>
<dbReference type="InterPro" id="IPR050079">
    <property type="entry name" value="DEAD_box_RNA_helicase"/>
</dbReference>
<dbReference type="InterPro" id="IPR012677">
    <property type="entry name" value="Nucleotide-bd_a/b_plait_sf"/>
</dbReference>
<sequence length="559" mass="62390">MKIENVNLNENIQKALDEMGFENSTQIQQEAIPVILEGKDIIGQSNTGTGKTAAFGIPILEKIDKDLRLPQAIVLLPTRELAVQVANEFRKIGKYMDGIKTVSVYGGADIRDQINKLKNGAQIIVGTPGRIIDLIDRKVIKLSELKVSVLDEADEMLKMGFREDIELILDKVNHTTQTLLFSATIPDGISKIIKKFQNNPVIIKTMREGITAKEVKQSYFLVKHTDKVEALTRIIDTYTPKLTLVFCNTKKSVDDLYDRLIEKGYNCDKIHGDIKQTQRLDTLNKFNNGVIDVLIATDVAARGLDIKEVEAVINYEVPGKEDYYVHRIGRTGRAGREGSSFTLASGKEIKKIENIERYTKKQIRKRSVPTVDKVNEVKQDKFIRNIVDVIEKDGVGENRVLAGKLMEKGYDAETLIAAMIKKLVKFDSSAERDLNDTIPERKKFTRTKGSSRDIGNSVRFHVNLGKKQGIRPGDILGAIAGECDIPGSDIGAIEILENYSFFNASSEHADAILGRMEGSQIKGKDVVVEISKEKKSKSGFGGSSDRGFRHKSQGFRKKY</sequence>
<comment type="caution">
    <text evidence="14">The sequence shown here is derived from an EMBL/GenBank/DDBJ whole genome shotgun (WGS) entry which is preliminary data.</text>
</comment>
<dbReference type="CDD" id="cd00268">
    <property type="entry name" value="DEADc"/>
    <property type="match status" value="1"/>
</dbReference>
<dbReference type="GO" id="GO:0003724">
    <property type="term" value="F:RNA helicase activity"/>
    <property type="evidence" value="ECO:0007669"/>
    <property type="project" value="UniProtKB-EC"/>
</dbReference>
<evidence type="ECO:0000259" key="11">
    <source>
        <dbReference type="PROSITE" id="PS51192"/>
    </source>
</evidence>
<dbReference type="PANTHER" id="PTHR47959">
    <property type="entry name" value="ATP-DEPENDENT RNA HELICASE RHLE-RELATED"/>
    <property type="match status" value="1"/>
</dbReference>
<dbReference type="Pfam" id="PF25399">
    <property type="entry name" value="DeaD_dimer"/>
    <property type="match status" value="1"/>
</dbReference>
<keyword evidence="4 9" id="KW-0347">Helicase</keyword>
<dbReference type="InterPro" id="IPR005580">
    <property type="entry name" value="DbpA/CsdA_RNA-bd_dom"/>
</dbReference>
<evidence type="ECO:0000256" key="8">
    <source>
        <dbReference type="PROSITE-ProRule" id="PRU00552"/>
    </source>
</evidence>
<feature type="domain" description="Helicase C-terminal" evidence="12">
    <location>
        <begin position="230"/>
        <end position="375"/>
    </location>
</feature>
<dbReference type="PROSITE" id="PS51195">
    <property type="entry name" value="Q_MOTIF"/>
    <property type="match status" value="1"/>
</dbReference>
<dbReference type="RefSeq" id="WP_209512796.1">
    <property type="nucleotide sequence ID" value="NZ_JAGGKS010000010.1"/>
</dbReference>
<evidence type="ECO:0000256" key="3">
    <source>
        <dbReference type="ARBA" id="ARBA00022801"/>
    </source>
</evidence>
<dbReference type="InterPro" id="IPR027417">
    <property type="entry name" value="P-loop_NTPase"/>
</dbReference>
<dbReference type="Gene3D" id="3.40.50.300">
    <property type="entry name" value="P-loop containing nucleotide triphosphate hydrolases"/>
    <property type="match status" value="2"/>
</dbReference>
<dbReference type="PANTHER" id="PTHR47959:SF13">
    <property type="entry name" value="ATP-DEPENDENT RNA HELICASE RHLE"/>
    <property type="match status" value="1"/>
</dbReference>
<name>A0ABS4GHA7_9FIRM</name>
<evidence type="ECO:0000313" key="15">
    <source>
        <dbReference type="Proteomes" id="UP001519342"/>
    </source>
</evidence>
<keyword evidence="15" id="KW-1185">Reference proteome</keyword>
<evidence type="ECO:0000256" key="1">
    <source>
        <dbReference type="ARBA" id="ARBA00022490"/>
    </source>
</evidence>
<evidence type="ECO:0000256" key="2">
    <source>
        <dbReference type="ARBA" id="ARBA00022741"/>
    </source>
</evidence>
<dbReference type="Proteomes" id="UP001519342">
    <property type="component" value="Unassembled WGS sequence"/>
</dbReference>
<reference evidence="14 15" key="1">
    <citation type="submission" date="2021-03" db="EMBL/GenBank/DDBJ databases">
        <title>Genomic Encyclopedia of Type Strains, Phase IV (KMG-IV): sequencing the most valuable type-strain genomes for metagenomic binning, comparative biology and taxonomic classification.</title>
        <authorList>
            <person name="Goeker M."/>
        </authorList>
    </citation>
    <scope>NUCLEOTIDE SEQUENCE [LARGE SCALE GENOMIC DNA]</scope>
    <source>
        <strain evidence="14 15">DSM 24004</strain>
    </source>
</reference>
<feature type="compositionally biased region" description="Basic residues" evidence="10">
    <location>
        <begin position="548"/>
        <end position="559"/>
    </location>
</feature>
<evidence type="ECO:0000256" key="7">
    <source>
        <dbReference type="ARBA" id="ARBA00038437"/>
    </source>
</evidence>
<organism evidence="14 15">
    <name type="scientific">Sedimentibacter acidaminivorans</name>
    <dbReference type="NCBI Taxonomy" id="913099"/>
    <lineage>
        <taxon>Bacteria</taxon>
        <taxon>Bacillati</taxon>
        <taxon>Bacillota</taxon>
        <taxon>Tissierellia</taxon>
        <taxon>Sedimentibacter</taxon>
    </lineage>
</organism>
<dbReference type="Pfam" id="PF03880">
    <property type="entry name" value="DbpA"/>
    <property type="match status" value="1"/>
</dbReference>
<keyword evidence="2 9" id="KW-0547">Nucleotide-binding</keyword>
<evidence type="ECO:0000259" key="12">
    <source>
        <dbReference type="PROSITE" id="PS51194"/>
    </source>
</evidence>
<dbReference type="InterPro" id="IPR000629">
    <property type="entry name" value="RNA-helicase_DEAD-box_CS"/>
</dbReference>
<feature type="domain" description="Helicase ATP-binding" evidence="11">
    <location>
        <begin position="32"/>
        <end position="203"/>
    </location>
</feature>
<evidence type="ECO:0000256" key="10">
    <source>
        <dbReference type="SAM" id="MobiDB-lite"/>
    </source>
</evidence>
<feature type="domain" description="DEAD-box RNA helicase Q" evidence="13">
    <location>
        <begin position="1"/>
        <end position="29"/>
    </location>
</feature>
<evidence type="ECO:0000256" key="5">
    <source>
        <dbReference type="ARBA" id="ARBA00022840"/>
    </source>
</evidence>